<dbReference type="AlphaFoldDB" id="A0AA36B234"/>
<sequence length="78" mass="9149">MPQIRRLTEDRRRSKEVAKPGYNVIHECSNDEMFKPFRLLSFREFDGRDRNKALIQFQSHNLMAPPEMTGSSHSTAIQ</sequence>
<organism evidence="1 2">
    <name type="scientific">Octopus vulgaris</name>
    <name type="common">Common octopus</name>
    <dbReference type="NCBI Taxonomy" id="6645"/>
    <lineage>
        <taxon>Eukaryota</taxon>
        <taxon>Metazoa</taxon>
        <taxon>Spiralia</taxon>
        <taxon>Lophotrochozoa</taxon>
        <taxon>Mollusca</taxon>
        <taxon>Cephalopoda</taxon>
        <taxon>Coleoidea</taxon>
        <taxon>Octopodiformes</taxon>
        <taxon>Octopoda</taxon>
        <taxon>Incirrata</taxon>
        <taxon>Octopodidae</taxon>
        <taxon>Octopus</taxon>
    </lineage>
</organism>
<protein>
    <submittedName>
        <fullName evidence="1">Uncharacterized protein</fullName>
    </submittedName>
</protein>
<dbReference type="EMBL" id="OX597821">
    <property type="protein sequence ID" value="CAI9726541.1"/>
    <property type="molecule type" value="Genomic_DNA"/>
</dbReference>
<accession>A0AA36B234</accession>
<evidence type="ECO:0000313" key="2">
    <source>
        <dbReference type="Proteomes" id="UP001162480"/>
    </source>
</evidence>
<keyword evidence="2" id="KW-1185">Reference proteome</keyword>
<evidence type="ECO:0000313" key="1">
    <source>
        <dbReference type="EMBL" id="CAI9726541.1"/>
    </source>
</evidence>
<proteinExistence type="predicted"/>
<name>A0AA36B234_OCTVU</name>
<dbReference type="Proteomes" id="UP001162480">
    <property type="component" value="Chromosome 8"/>
</dbReference>
<gene>
    <name evidence="1" type="ORF">OCTVUL_1B022469</name>
</gene>
<reference evidence="1" key="1">
    <citation type="submission" date="2023-08" db="EMBL/GenBank/DDBJ databases">
        <authorList>
            <person name="Alioto T."/>
            <person name="Alioto T."/>
            <person name="Gomez Garrido J."/>
        </authorList>
    </citation>
    <scope>NUCLEOTIDE SEQUENCE</scope>
</reference>